<feature type="transmembrane region" description="Helical" evidence="6">
    <location>
        <begin position="939"/>
        <end position="963"/>
    </location>
</feature>
<dbReference type="InterPro" id="IPR007735">
    <property type="entry name" value="Pecanex_C"/>
</dbReference>
<feature type="region of interest" description="Disordered" evidence="7">
    <location>
        <begin position="1986"/>
        <end position="2016"/>
    </location>
</feature>
<keyword evidence="10" id="KW-1185">Reference proteome</keyword>
<feature type="transmembrane region" description="Helical" evidence="6">
    <location>
        <begin position="36"/>
        <end position="53"/>
    </location>
</feature>
<evidence type="ECO:0000313" key="10">
    <source>
        <dbReference type="Proteomes" id="UP000472275"/>
    </source>
</evidence>
<feature type="transmembrane region" description="Helical" evidence="6">
    <location>
        <begin position="1071"/>
        <end position="1091"/>
    </location>
</feature>
<feature type="transmembrane region" description="Helical" evidence="6">
    <location>
        <begin position="852"/>
        <end position="871"/>
    </location>
</feature>
<evidence type="ECO:0000256" key="4">
    <source>
        <dbReference type="ARBA" id="ARBA00022989"/>
    </source>
</evidence>
<reference evidence="9" key="2">
    <citation type="submission" date="2025-09" db="UniProtKB">
        <authorList>
            <consortium name="Ensembl"/>
        </authorList>
    </citation>
    <scope>IDENTIFICATION</scope>
</reference>
<feature type="compositionally biased region" description="Polar residues" evidence="7">
    <location>
        <begin position="431"/>
        <end position="444"/>
    </location>
</feature>
<evidence type="ECO:0000256" key="1">
    <source>
        <dbReference type="ARBA" id="ARBA00004141"/>
    </source>
</evidence>
<protein>
    <recommendedName>
        <fullName evidence="6">Pecanex-like protein</fullName>
    </recommendedName>
</protein>
<feature type="region of interest" description="Disordered" evidence="7">
    <location>
        <begin position="184"/>
        <end position="204"/>
    </location>
</feature>
<comment type="subcellular location">
    <subcellularLocation>
        <location evidence="1 6">Membrane</location>
        <topology evidence="1 6">Multi-pass membrane protein</topology>
    </subcellularLocation>
</comment>
<dbReference type="PANTHER" id="PTHR12372">
    <property type="entry name" value="PECANEX"/>
    <property type="match status" value="1"/>
</dbReference>
<organism evidence="9 10">
    <name type="scientific">Aquila chrysaetos chrysaetos</name>
    <dbReference type="NCBI Taxonomy" id="223781"/>
    <lineage>
        <taxon>Eukaryota</taxon>
        <taxon>Metazoa</taxon>
        <taxon>Chordata</taxon>
        <taxon>Craniata</taxon>
        <taxon>Vertebrata</taxon>
        <taxon>Euteleostomi</taxon>
        <taxon>Archelosauria</taxon>
        <taxon>Archosauria</taxon>
        <taxon>Dinosauria</taxon>
        <taxon>Saurischia</taxon>
        <taxon>Theropoda</taxon>
        <taxon>Coelurosauria</taxon>
        <taxon>Aves</taxon>
        <taxon>Neognathae</taxon>
        <taxon>Neoaves</taxon>
        <taxon>Telluraves</taxon>
        <taxon>Accipitrimorphae</taxon>
        <taxon>Accipitriformes</taxon>
        <taxon>Accipitridae</taxon>
        <taxon>Accipitrinae</taxon>
        <taxon>Aquila</taxon>
    </lineage>
</organism>
<feature type="transmembrane region" description="Helical" evidence="6">
    <location>
        <begin position="1044"/>
        <end position="1065"/>
    </location>
</feature>
<evidence type="ECO:0000313" key="9">
    <source>
        <dbReference type="Ensembl" id="ENSACCP00020006963.1"/>
    </source>
</evidence>
<feature type="transmembrane region" description="Helical" evidence="6">
    <location>
        <begin position="1140"/>
        <end position="1158"/>
    </location>
</feature>
<sequence length="2045" mass="228579">MVSPAARLVGQGVWAALTGGWYHDPEQGAFTNSCHLYLWLFLLTLPMALHLAFPANAVTVFVYCSSVTVFFTVIKVISYRLHLMFDKGEVIQPKLSRKNGRHCFHRPLLVHSVKRMSLHHGPELPTRETIEDLRGVMVLEDQAAPPVSSTSPCIKADLLPVSTTSASGATTSAIVTKPAAMETLSGNGINQEGGNGQPYGQHGSQDIVVDRDVAKNFSNISSSQGDILRTGISSEPWDSENSIISDHLSYPKSYKREKLPDGSSQTGFTSNCPQCNAIATKDPKHVESSCNAGNTHEDLDCSDSETAVAVVDNSLPGDQLCEPIKIVITMSTTPNTTLSDLAGSVHLKALGTERTSSALESGIVTAGWPSQKTSEQLRIPVITFDLSDDSKGKACPEVSEGERTPEILNAELSSNQCSGYESGDAVKEHSNPANTPLETNTCSDPNRENASENVQTMDLTSKEDLQNLDPQSCRTAHEKRHMRVLSVDSGTDVLLSKNFMEVSDKEKTLPTSKSDLEAKEGQVPNESNFLEFVSLLESINTSKLKSCAESGSTSLPCFPDSQMTERKEEVVGTEKHCEQLPKQERSDVQSQDRASTSPVLPESAKFAALYQGNRQRQIIYRVTSQQDSSVLQVISGPEASVQDELSVDAMHVFIDENGEIRSCYLKAGSQKEGNFRHQLSNCECISNAHEIQFSSSSTTTSESQEPSSGDQAASALQQQLLLMVARRTLSESPRQPSQDAEDSSCSSAQRKLNRQFYRFIIFPGKWIKVWYDRLTLLALLDRTEDIKENVFAVLLVVLVSLLGFLTLNQGFCKDIWVLLFCLVMASCQYSLLKSVQPDPASPIHGHNKIITYSRPVYFCILCGLILLLDAGSKDTNPPVYTVYGLKLFSPRSLQSARDHVIVFLYCFPAISLLGLFPQINTFCIYLLEQIDMLLFGGSAAAGFVSALYSISRSFVVLIVLYAFCFSAVKEPWDAQHIPALFSAFCGLLVALSYHLSRQSSDPSVLMSLIQCKYIPHYLRQQFEDSSVDPLPEKMRESVKEVLKSDLIVCTAAAVLSFAVSASTVFLSLRPFLSIVLFALAWTVGFVTHYVLPQLRKHHPWLWISHPILKSKEHQQREVRDAAHLMWFERLYVWLQCFEKYILYPAIILNALTIDAFSISKYKKLGTHCDIILITVAGMKLLRSSFCNPINQFVTLSFTVIFFRFDYRDISENFLLDFFMMSIVFHKLWDLLQKLQFIMTYIAPWQIAWGSSFHVFAQLFAIPHILYIYILVFPFLGSVIFIASYARPIKFWEKNYNTKRSDHSNTRLAIQIEKDAGNDDNNLNSIFYEHLTRSLQESLCGDLILGRWGNYNTGDCFILASDYLNAFVHLIEIGNGLVTFQLRGLEFRGTYCQQREVEAITEGDEDNEGCCCCKPGHLPHLLSCNAAFNLRWLTWEITRTQYILEGYSIIDNNAATMLQVFDLRRILIRYYIKSIIYFTASSPKILDWIKDESIQKILQPYAKWHYIERDLAMFNINIDEDYVPCLQGITRASFCSVYLDWIQFCARKRVEHLDSDEDSPLVTLSFALCILGRRALGTAAHNMAISLDSFLYGLHALFKGDFRIAAKDEWVFADMDLLHKVVAPAIRMSLKLHQDQFTCPDEYEDPAVLYEAIQSFEEKVVICHEGDPAWRSAVLSNREELLTLRHVVDEGADEYKVIMLHKSYLSFKVIKVNKECVRGLWAGQQQELIFLRNRNPERGSIQNNKQVLRNLINSSCDQPLGYPMYVSPLTTSYLGTHSQLRNIWGGPVSLDNIKKWFRSKWLRDCAVLVLLYFLLKESNSILLPMTWSSSGCHLLKYINLSFKGRRKPRSQSVQAHTALNQRPPASSHSGPIVESRQPFIQTSTSAHEIAQRLSSSQLSFHNSATSVFSQSPAVPVAGQLTVQDRAAAMLRSSLASSTSSTLSLLFGKRSFSSALVISGLSAADGGNTSDTQSSSSMNIAMGPSARAASQATRQLTETCEATDATEPRPQREAGPAHAIFLECRRASQEDMALEDTASQQSLSEEQ</sequence>
<feature type="transmembrane region" description="Helical" evidence="6">
    <location>
        <begin position="1265"/>
        <end position="1285"/>
    </location>
</feature>
<evidence type="ECO:0000259" key="8">
    <source>
        <dbReference type="Pfam" id="PF05041"/>
    </source>
</evidence>
<dbReference type="GO" id="GO:0016020">
    <property type="term" value="C:membrane"/>
    <property type="evidence" value="ECO:0007669"/>
    <property type="project" value="UniProtKB-SubCell"/>
</dbReference>
<feature type="region of interest" description="Disordered" evidence="7">
    <location>
        <begin position="558"/>
        <end position="598"/>
    </location>
</feature>
<proteinExistence type="inferred from homology"/>
<feature type="transmembrane region" description="Helical" evidence="6">
    <location>
        <begin position="59"/>
        <end position="77"/>
    </location>
</feature>
<feature type="compositionally biased region" description="Polar residues" evidence="7">
    <location>
        <begin position="1986"/>
        <end position="1998"/>
    </location>
</feature>
<evidence type="ECO:0000256" key="5">
    <source>
        <dbReference type="ARBA" id="ARBA00023136"/>
    </source>
</evidence>
<feature type="compositionally biased region" description="Basic and acidic residues" evidence="7">
    <location>
        <begin position="563"/>
        <end position="587"/>
    </location>
</feature>
<feature type="compositionally biased region" description="Polar residues" evidence="7">
    <location>
        <begin position="588"/>
        <end position="598"/>
    </location>
</feature>
<reference evidence="9" key="1">
    <citation type="submission" date="2025-08" db="UniProtKB">
        <authorList>
            <consortium name="Ensembl"/>
        </authorList>
    </citation>
    <scope>IDENTIFICATION</scope>
</reference>
<feature type="domain" description="Pecanex C-terminal" evidence="8">
    <location>
        <begin position="1553"/>
        <end position="1778"/>
    </location>
</feature>
<dbReference type="Ensembl" id="ENSACCT00020007274.1">
    <property type="protein sequence ID" value="ENSACCP00020006963.1"/>
    <property type="gene ID" value="ENSACCG00020004718.1"/>
</dbReference>
<dbReference type="Pfam" id="PF05041">
    <property type="entry name" value="Pecanex_C"/>
    <property type="match status" value="1"/>
</dbReference>
<accession>A0A663E468</accession>
<dbReference type="InterPro" id="IPR039797">
    <property type="entry name" value="Pecanex"/>
</dbReference>
<feature type="transmembrane region" description="Helical" evidence="6">
    <location>
        <begin position="1240"/>
        <end position="1259"/>
    </location>
</feature>
<comment type="similarity">
    <text evidence="2 6">Belongs to the pecanex family.</text>
</comment>
<feature type="transmembrane region" description="Helical" evidence="6">
    <location>
        <begin position="900"/>
        <end position="927"/>
    </location>
</feature>
<evidence type="ECO:0000256" key="2">
    <source>
        <dbReference type="ARBA" id="ARBA00010170"/>
    </source>
</evidence>
<feature type="transmembrane region" description="Helical" evidence="6">
    <location>
        <begin position="975"/>
        <end position="996"/>
    </location>
</feature>
<gene>
    <name evidence="9" type="primary">PCNX2</name>
</gene>
<evidence type="ECO:0000256" key="7">
    <source>
        <dbReference type="SAM" id="MobiDB-lite"/>
    </source>
</evidence>
<feature type="compositionally biased region" description="Polar residues" evidence="7">
    <location>
        <begin position="1850"/>
        <end position="1868"/>
    </location>
</feature>
<dbReference type="PANTHER" id="PTHR12372:SF5">
    <property type="entry name" value="PECANEX-LIKE PROTEIN 2"/>
    <property type="match status" value="1"/>
</dbReference>
<keyword evidence="3 6" id="KW-0812">Transmembrane</keyword>
<evidence type="ECO:0000256" key="6">
    <source>
        <dbReference type="RuleBase" id="RU367089"/>
    </source>
</evidence>
<feature type="region of interest" description="Disordered" evidence="7">
    <location>
        <begin position="1850"/>
        <end position="1871"/>
    </location>
</feature>
<feature type="transmembrane region" description="Helical" evidence="6">
    <location>
        <begin position="815"/>
        <end position="832"/>
    </location>
</feature>
<name>A0A663E468_AQUCH</name>
<feature type="transmembrane region" description="Helical" evidence="6">
    <location>
        <begin position="1188"/>
        <end position="1206"/>
    </location>
</feature>
<keyword evidence="4 6" id="KW-1133">Transmembrane helix</keyword>
<dbReference type="GeneTree" id="ENSGT00940000157374"/>
<feature type="region of interest" description="Disordered" evidence="7">
    <location>
        <begin position="418"/>
        <end position="450"/>
    </location>
</feature>
<keyword evidence="5 6" id="KW-0472">Membrane</keyword>
<evidence type="ECO:0000256" key="3">
    <source>
        <dbReference type="ARBA" id="ARBA00022692"/>
    </source>
</evidence>
<dbReference type="Proteomes" id="UP000472275">
    <property type="component" value="Chromosome 13"/>
</dbReference>
<feature type="transmembrane region" description="Helical" evidence="6">
    <location>
        <begin position="790"/>
        <end position="809"/>
    </location>
</feature>